<protein>
    <submittedName>
        <fullName evidence="1">Uncharacterized protein</fullName>
    </submittedName>
</protein>
<gene>
    <name evidence="1" type="ORF">GL58_15385</name>
</gene>
<dbReference type="RefSeq" id="WP_053284044.1">
    <property type="nucleotide sequence ID" value="NZ_JBLZYZ010000002.1"/>
</dbReference>
<dbReference type="AlphaFoldDB" id="A0A0L7MCU1"/>
<dbReference type="EMBL" id="JNVD01000025">
    <property type="protein sequence ID" value="KOC19413.1"/>
    <property type="molecule type" value="Genomic_DNA"/>
</dbReference>
<evidence type="ECO:0000313" key="2">
    <source>
        <dbReference type="Proteomes" id="UP000037442"/>
    </source>
</evidence>
<name>A0A0L7MCU1_COMTE</name>
<dbReference type="Proteomes" id="UP000037442">
    <property type="component" value="Unassembled WGS sequence"/>
</dbReference>
<evidence type="ECO:0000313" key="1">
    <source>
        <dbReference type="EMBL" id="KOC19413.1"/>
    </source>
</evidence>
<sequence length="101" mass="11434">MNKKIFLDFDFSAILQKWHGFQVLWVRLFMAFFALASGEKANLSTSLMKASWGRLQAQDYPPAVLVSLLCMQERLFLLKSGGKGGRGRNLSTAWITSKLTF</sequence>
<reference evidence="2" key="1">
    <citation type="submission" date="2014-06" db="EMBL/GenBank/DDBJ databases">
        <title>Draft genome sequence of C. testosteroni WDL7.</title>
        <authorList>
            <person name="Wu Y."/>
            <person name="Seshan H."/>
            <person name="Arumugam K."/>
        </authorList>
    </citation>
    <scope>NUCLEOTIDE SEQUENCE [LARGE SCALE GENOMIC DNA]</scope>
    <source>
        <strain evidence="2">WDL7</strain>
    </source>
</reference>
<comment type="caution">
    <text evidence="1">The sequence shown here is derived from an EMBL/GenBank/DDBJ whole genome shotgun (WGS) entry which is preliminary data.</text>
</comment>
<proteinExistence type="predicted"/>
<accession>A0A0L7MCU1</accession>
<dbReference type="PATRIC" id="fig|285.49.peg.3181"/>
<organism evidence="1 2">
    <name type="scientific">Comamonas testosteroni</name>
    <name type="common">Pseudomonas testosteroni</name>
    <dbReference type="NCBI Taxonomy" id="285"/>
    <lineage>
        <taxon>Bacteria</taxon>
        <taxon>Pseudomonadati</taxon>
        <taxon>Pseudomonadota</taxon>
        <taxon>Betaproteobacteria</taxon>
        <taxon>Burkholderiales</taxon>
        <taxon>Comamonadaceae</taxon>
        <taxon>Comamonas</taxon>
    </lineage>
</organism>